<keyword evidence="1" id="KW-0472">Membrane</keyword>
<sequence length="663" mass="76452">MSNKLTQMNNVIKHVINDFSGGVRDDTLLLVFGDHGMNDFGDHGGDSSLEVDAAFWAYSSHKKFNVPTVKREKDSNGDLDVPQIDFVPTVARLLGLPIPFGNLGGLILDLLPFGHSLDALSSMHVNAWQVHKYLIAYNQLDPSFIPSEHIMNEIHHHFEIANNLFNKVINDVSNQEAIDESMKHYYLFIRDTSRICRDRWAKFDVVRMGAGIVLVAAIVLTMIADCFKSQSTSTKYQLFLSFMIMYAVVKLRISVFGSNYYTLDLVQEYGDVTMFFVSMTSILVYNIIDSGKIQFKQSFDYIDLFNGICLVLYLFSLFSNSFIVYEDRVVFFFITTNGFLLIYRSWNNQNYRNVVLGIILVVCVRLSTYTVRYRSHGTHQMGSDTPISWEVFNSPYAAYIFVTLIPLAVLYISQKSFKTISISYAIQILFVWLYWIRRDLDAANQVKSTDSLDLQVYYPRVVYLIWLSTTLYLLISKQRSAKSRSMKLFFCTIPVLLMIKGYNYSASFALMYTQTVIIQYISRKEGGNGLWFWCWFGMQYFFSMGNQNTVNTIQWNSGFVGIQETHLVFSGILVTCNTLAPKILYIISIPWINKNNSRLYLIFHSIISLVNMINVTIQRRHLMVWAIFAPKFIFDQICLILMCAYLTAQSFTMTNKFNKKIYS</sequence>
<feature type="transmembrane region" description="Helical" evidence="1">
    <location>
        <begin position="419"/>
        <end position="436"/>
    </location>
</feature>
<feature type="transmembrane region" description="Helical" evidence="1">
    <location>
        <begin position="456"/>
        <end position="475"/>
    </location>
</feature>
<feature type="transmembrane region" description="Helical" evidence="1">
    <location>
        <begin position="353"/>
        <end position="371"/>
    </location>
</feature>
<dbReference type="GO" id="GO:0051377">
    <property type="term" value="F:mannose-ethanolamine phosphotransferase activity"/>
    <property type="evidence" value="ECO:0007669"/>
    <property type="project" value="TreeGrafter"/>
</dbReference>
<keyword evidence="2" id="KW-0808">Transferase</keyword>
<dbReference type="Gene3D" id="3.40.720.10">
    <property type="entry name" value="Alkaline Phosphatase, subunit A"/>
    <property type="match status" value="1"/>
</dbReference>
<dbReference type="AlphaFoldDB" id="A0AAW2ZA07"/>
<dbReference type="GO" id="GO:0005789">
    <property type="term" value="C:endoplasmic reticulum membrane"/>
    <property type="evidence" value="ECO:0007669"/>
    <property type="project" value="TreeGrafter"/>
</dbReference>
<feature type="transmembrane region" description="Helical" evidence="1">
    <location>
        <begin position="623"/>
        <end position="648"/>
    </location>
</feature>
<feature type="transmembrane region" description="Helical" evidence="1">
    <location>
        <begin position="567"/>
        <end position="587"/>
    </location>
</feature>
<dbReference type="InterPro" id="IPR017850">
    <property type="entry name" value="Alkaline_phosphatase_core_sf"/>
</dbReference>
<accession>A0AAW2ZA07</accession>
<organism evidence="2 3">
    <name type="scientific">Acrasis kona</name>
    <dbReference type="NCBI Taxonomy" id="1008807"/>
    <lineage>
        <taxon>Eukaryota</taxon>
        <taxon>Discoba</taxon>
        <taxon>Heterolobosea</taxon>
        <taxon>Tetramitia</taxon>
        <taxon>Eutetramitia</taxon>
        <taxon>Acrasidae</taxon>
        <taxon>Acrasis</taxon>
    </lineage>
</organism>
<keyword evidence="3" id="KW-1185">Reference proteome</keyword>
<gene>
    <name evidence="2" type="ORF">AKO1_001621</name>
</gene>
<dbReference type="Proteomes" id="UP001431209">
    <property type="component" value="Unassembled WGS sequence"/>
</dbReference>
<dbReference type="EMBL" id="JAOPGA020001259">
    <property type="protein sequence ID" value="KAL0486692.1"/>
    <property type="molecule type" value="Genomic_DNA"/>
</dbReference>
<dbReference type="GO" id="GO:0006506">
    <property type="term" value="P:GPI anchor biosynthetic process"/>
    <property type="evidence" value="ECO:0007669"/>
    <property type="project" value="InterPro"/>
</dbReference>
<dbReference type="PANTHER" id="PTHR23071:SF1">
    <property type="entry name" value="GPI ETHANOLAMINE PHOSPHATE TRANSFERASE 3"/>
    <property type="match status" value="1"/>
</dbReference>
<proteinExistence type="predicted"/>
<feature type="transmembrane region" description="Helical" evidence="1">
    <location>
        <begin position="329"/>
        <end position="346"/>
    </location>
</feature>
<dbReference type="InterPro" id="IPR039524">
    <property type="entry name" value="PIGO/GPI13"/>
</dbReference>
<feature type="transmembrane region" description="Helical" evidence="1">
    <location>
        <begin position="391"/>
        <end position="412"/>
    </location>
</feature>
<feature type="transmembrane region" description="Helical" evidence="1">
    <location>
        <begin position="599"/>
        <end position="617"/>
    </location>
</feature>
<evidence type="ECO:0000313" key="3">
    <source>
        <dbReference type="Proteomes" id="UP001431209"/>
    </source>
</evidence>
<evidence type="ECO:0000313" key="2">
    <source>
        <dbReference type="EMBL" id="KAL0486692.1"/>
    </source>
</evidence>
<reference evidence="2 3" key="1">
    <citation type="submission" date="2024-03" db="EMBL/GenBank/DDBJ databases">
        <title>The Acrasis kona genome and developmental transcriptomes reveal deep origins of eukaryotic multicellular pathways.</title>
        <authorList>
            <person name="Sheikh S."/>
            <person name="Fu C.-J."/>
            <person name="Brown M.W."/>
            <person name="Baldauf S.L."/>
        </authorList>
    </citation>
    <scope>NUCLEOTIDE SEQUENCE [LARGE SCALE GENOMIC DNA]</scope>
    <source>
        <strain evidence="2 3">ATCC MYA-3509</strain>
    </source>
</reference>
<dbReference type="PANTHER" id="PTHR23071">
    <property type="entry name" value="PHOSPHATIDYLINOSITOL GLYCAN"/>
    <property type="match status" value="1"/>
</dbReference>
<feature type="transmembrane region" description="Helical" evidence="1">
    <location>
        <begin position="300"/>
        <end position="323"/>
    </location>
</feature>
<evidence type="ECO:0000256" key="1">
    <source>
        <dbReference type="SAM" id="Phobius"/>
    </source>
</evidence>
<feature type="transmembrane region" description="Helical" evidence="1">
    <location>
        <begin position="205"/>
        <end position="224"/>
    </location>
</feature>
<dbReference type="SUPFAM" id="SSF53649">
    <property type="entry name" value="Alkaline phosphatase-like"/>
    <property type="match status" value="1"/>
</dbReference>
<feature type="transmembrane region" description="Helical" evidence="1">
    <location>
        <begin position="236"/>
        <end position="257"/>
    </location>
</feature>
<keyword evidence="1" id="KW-0812">Transmembrane</keyword>
<comment type="caution">
    <text evidence="2">The sequence shown here is derived from an EMBL/GenBank/DDBJ whole genome shotgun (WGS) entry which is preliminary data.</text>
</comment>
<keyword evidence="1" id="KW-1133">Transmembrane helix</keyword>
<feature type="transmembrane region" description="Helical" evidence="1">
    <location>
        <begin position="487"/>
        <end position="505"/>
    </location>
</feature>
<protein>
    <submittedName>
        <fullName evidence="2">GPI ethanolamine phosphate transferase 3</fullName>
    </submittedName>
</protein>
<name>A0AAW2ZA07_9EUKA</name>